<dbReference type="RefSeq" id="WP_256133619.1">
    <property type="nucleotide sequence ID" value="NZ_JANFXK010000028.1"/>
</dbReference>
<dbReference type="Proteomes" id="UP001524502">
    <property type="component" value="Unassembled WGS sequence"/>
</dbReference>
<name>A0ABT1RTB6_9FIRM</name>
<evidence type="ECO:0000256" key="1">
    <source>
        <dbReference type="SAM" id="Phobius"/>
    </source>
</evidence>
<dbReference type="EMBL" id="JANFXK010000028">
    <property type="protein sequence ID" value="MCQ4638423.1"/>
    <property type="molecule type" value="Genomic_DNA"/>
</dbReference>
<protein>
    <submittedName>
        <fullName evidence="2">Uncharacterized protein</fullName>
    </submittedName>
</protein>
<sequence>MNAKNVLIKIIKVLIAAVIILMGQHFLGGIGWGMKDLDGYPWSMELARLIKNTLYGCILVIFIFDNVEMKQTKYNLIPLILLGLFSLVDLLFYTRLIAVTPYFILIACTGNSMYFQIPFGIWLALMIKGKIRTGKGNSYDKDNGKN</sequence>
<keyword evidence="1" id="KW-0472">Membrane</keyword>
<evidence type="ECO:0000313" key="3">
    <source>
        <dbReference type="Proteomes" id="UP001524502"/>
    </source>
</evidence>
<keyword evidence="1" id="KW-0812">Transmembrane</keyword>
<feature type="transmembrane region" description="Helical" evidence="1">
    <location>
        <begin position="12"/>
        <end position="34"/>
    </location>
</feature>
<feature type="transmembrane region" description="Helical" evidence="1">
    <location>
        <begin position="76"/>
        <end position="96"/>
    </location>
</feature>
<gene>
    <name evidence="2" type="ORF">NE619_16960</name>
</gene>
<keyword evidence="3" id="KW-1185">Reference proteome</keyword>
<comment type="caution">
    <text evidence="2">The sequence shown here is derived from an EMBL/GenBank/DDBJ whole genome shotgun (WGS) entry which is preliminary data.</text>
</comment>
<evidence type="ECO:0000313" key="2">
    <source>
        <dbReference type="EMBL" id="MCQ4638423.1"/>
    </source>
</evidence>
<reference evidence="2 3" key="1">
    <citation type="submission" date="2022-06" db="EMBL/GenBank/DDBJ databases">
        <title>Isolation of gut microbiota from human fecal samples.</title>
        <authorList>
            <person name="Pamer E.G."/>
            <person name="Barat B."/>
            <person name="Waligurski E."/>
            <person name="Medina S."/>
            <person name="Paddock L."/>
            <person name="Mostad J."/>
        </authorList>
    </citation>
    <scope>NUCLEOTIDE SEQUENCE [LARGE SCALE GENOMIC DNA]</scope>
    <source>
        <strain evidence="2 3">SL.3.17</strain>
    </source>
</reference>
<feature type="transmembrane region" description="Helical" evidence="1">
    <location>
        <begin position="46"/>
        <end position="64"/>
    </location>
</feature>
<feature type="transmembrane region" description="Helical" evidence="1">
    <location>
        <begin position="102"/>
        <end position="125"/>
    </location>
</feature>
<accession>A0ABT1RTB6</accession>
<organism evidence="2 3">
    <name type="scientific">Anaerovorax odorimutans</name>
    <dbReference type="NCBI Taxonomy" id="109327"/>
    <lineage>
        <taxon>Bacteria</taxon>
        <taxon>Bacillati</taxon>
        <taxon>Bacillota</taxon>
        <taxon>Clostridia</taxon>
        <taxon>Peptostreptococcales</taxon>
        <taxon>Anaerovoracaceae</taxon>
        <taxon>Anaerovorax</taxon>
    </lineage>
</organism>
<keyword evidence="1" id="KW-1133">Transmembrane helix</keyword>
<proteinExistence type="predicted"/>